<gene>
    <name evidence="3" type="primary">LOC106128504</name>
</gene>
<dbReference type="PANTHER" id="PTHR31389:SF4">
    <property type="entry name" value="LD39211P"/>
    <property type="match status" value="1"/>
</dbReference>
<feature type="region of interest" description="Disordered" evidence="1">
    <location>
        <begin position="336"/>
        <end position="391"/>
    </location>
</feature>
<dbReference type="PANTHER" id="PTHR31389">
    <property type="entry name" value="LD39211P"/>
    <property type="match status" value="1"/>
</dbReference>
<proteinExistence type="predicted"/>
<feature type="signal peptide" evidence="2">
    <location>
        <begin position="1"/>
        <end position="25"/>
    </location>
</feature>
<accession>A0AAJ6ZZ51</accession>
<organism evidence="3">
    <name type="scientific">Papilio xuthus</name>
    <name type="common">Asian swallowtail butterfly</name>
    <dbReference type="NCBI Taxonomy" id="66420"/>
    <lineage>
        <taxon>Eukaryota</taxon>
        <taxon>Metazoa</taxon>
        <taxon>Ecdysozoa</taxon>
        <taxon>Arthropoda</taxon>
        <taxon>Hexapoda</taxon>
        <taxon>Insecta</taxon>
        <taxon>Pterygota</taxon>
        <taxon>Neoptera</taxon>
        <taxon>Endopterygota</taxon>
        <taxon>Lepidoptera</taxon>
        <taxon>Glossata</taxon>
        <taxon>Ditrysia</taxon>
        <taxon>Papilionoidea</taxon>
        <taxon>Papilionidae</taxon>
        <taxon>Papilioninae</taxon>
        <taxon>Papilio</taxon>
    </lineage>
</organism>
<feature type="chain" id="PRO_5042604935" evidence="2">
    <location>
        <begin position="26"/>
        <end position="391"/>
    </location>
</feature>
<feature type="compositionally biased region" description="Basic and acidic residues" evidence="1">
    <location>
        <begin position="338"/>
        <end position="378"/>
    </location>
</feature>
<keyword evidence="2" id="KW-0732">Signal</keyword>
<dbReference type="Proteomes" id="UP000694872">
    <property type="component" value="Unplaced"/>
</dbReference>
<dbReference type="KEGG" id="pxu:106128504"/>
<sequence length="391" mass="44291">MKTKSFLLFSTSVFAISLFLIVFHSQPPQSIQNIVTQTHQHIKDFQAWVPQEKLRDVEASHLVAGEEYARLLGLDGRAEPWRNTTLPALVTYARGDAHALAVAFVRHAARLPYTVLLYNIGLKPYSLSVVSSYCNSSKCAVVDFDLSAFPSHVSDESIYAFRPLIIQHALSRVGGVIFSESAQRWVGSRAQLASLWARAAHAGLVAWPRRAAVTSLTHPRMFTYLRAHADDFLFVQMMDAERLLVAPAAADVMRPWIQCALTLDCIMPIGAQSVGCRFDKKPQYRYSGCHAQDASALSIVLGLRWGFDEARYVERAPLWRRQSEAAARAAFADLQRNTTDDERAEQHVEQRAEHRTEHRIEHRTEQHTEHRVEQRTEVHPQQLTEPPRPRP</sequence>
<name>A0AAJ6ZZ51_PAPXU</name>
<protein>
    <submittedName>
        <fullName evidence="3">Uncharacterized protein LOC106128504 isoform X1</fullName>
    </submittedName>
</protein>
<evidence type="ECO:0000313" key="3">
    <source>
        <dbReference type="RefSeq" id="XP_013182378.1"/>
    </source>
</evidence>
<evidence type="ECO:0000256" key="1">
    <source>
        <dbReference type="SAM" id="MobiDB-lite"/>
    </source>
</evidence>
<evidence type="ECO:0000256" key="2">
    <source>
        <dbReference type="SAM" id="SignalP"/>
    </source>
</evidence>
<dbReference type="RefSeq" id="XP_013182378.1">
    <property type="nucleotide sequence ID" value="XM_013326924.1"/>
</dbReference>
<dbReference type="GeneID" id="106128504"/>
<dbReference type="AlphaFoldDB" id="A0AAJ6ZZ51"/>
<reference evidence="3" key="1">
    <citation type="submission" date="2025-08" db="UniProtKB">
        <authorList>
            <consortium name="RefSeq"/>
        </authorList>
    </citation>
    <scope>IDENTIFICATION</scope>
</reference>